<evidence type="ECO:0000313" key="3">
    <source>
        <dbReference type="Proteomes" id="UP000023152"/>
    </source>
</evidence>
<feature type="transmembrane region" description="Helical" evidence="1">
    <location>
        <begin position="75"/>
        <end position="93"/>
    </location>
</feature>
<evidence type="ECO:0000256" key="1">
    <source>
        <dbReference type="SAM" id="Phobius"/>
    </source>
</evidence>
<proteinExistence type="predicted"/>
<comment type="caution">
    <text evidence="2">The sequence shown here is derived from an EMBL/GenBank/DDBJ whole genome shotgun (WGS) entry which is preliminary data.</text>
</comment>
<organism evidence="2 3">
    <name type="scientific">Reticulomyxa filosa</name>
    <dbReference type="NCBI Taxonomy" id="46433"/>
    <lineage>
        <taxon>Eukaryota</taxon>
        <taxon>Sar</taxon>
        <taxon>Rhizaria</taxon>
        <taxon>Retaria</taxon>
        <taxon>Foraminifera</taxon>
        <taxon>Monothalamids</taxon>
        <taxon>Reticulomyxidae</taxon>
        <taxon>Reticulomyxa</taxon>
    </lineage>
</organism>
<keyword evidence="3" id="KW-1185">Reference proteome</keyword>
<keyword evidence="1" id="KW-0472">Membrane</keyword>
<keyword evidence="1" id="KW-1133">Transmembrane helix</keyword>
<evidence type="ECO:0000313" key="2">
    <source>
        <dbReference type="EMBL" id="ETN98064.1"/>
    </source>
</evidence>
<reference evidence="2 3" key="1">
    <citation type="journal article" date="2013" name="Curr. Biol.">
        <title>The Genome of the Foraminiferan Reticulomyxa filosa.</title>
        <authorList>
            <person name="Glockner G."/>
            <person name="Hulsmann N."/>
            <person name="Schleicher M."/>
            <person name="Noegel A.A."/>
            <person name="Eichinger L."/>
            <person name="Gallinger C."/>
            <person name="Pawlowski J."/>
            <person name="Sierra R."/>
            <person name="Euteneuer U."/>
            <person name="Pillet L."/>
            <person name="Moustafa A."/>
            <person name="Platzer M."/>
            <person name="Groth M."/>
            <person name="Szafranski K."/>
            <person name="Schliwa M."/>
        </authorList>
    </citation>
    <scope>NUCLEOTIDE SEQUENCE [LARGE SCALE GENOMIC DNA]</scope>
</reference>
<name>X6LBF4_RETFI</name>
<dbReference type="AlphaFoldDB" id="X6LBF4"/>
<keyword evidence="1" id="KW-0812">Transmembrane</keyword>
<dbReference type="OrthoDB" id="361797at2759"/>
<gene>
    <name evidence="2" type="ORF">RFI_39458</name>
</gene>
<sequence length="164" mass="19149">MQWPEWSLFFGRANYSDFIILWRTYTFPKVIHVWLYEGAIQIRRIDYDVIKVGLDHNDRAICKDETRPCCGNGSFGKFVIIFFYVFLYGTVFFKTKKKSVMYSYIEKVKEGGKKNQEIQSYKYEGIGDSTSSQTLGSFARSVGEQMLYIVLELVKCGELFNKIS</sequence>
<accession>X6LBF4</accession>
<dbReference type="Proteomes" id="UP000023152">
    <property type="component" value="Unassembled WGS sequence"/>
</dbReference>
<dbReference type="EMBL" id="ASPP01047780">
    <property type="protein sequence ID" value="ETN98064.1"/>
    <property type="molecule type" value="Genomic_DNA"/>
</dbReference>
<protein>
    <submittedName>
        <fullName evidence="2">Uncharacterized protein</fullName>
    </submittedName>
</protein>